<organism evidence="1 2">
    <name type="scientific">Bradyrhizobium valentinum</name>
    <dbReference type="NCBI Taxonomy" id="1518501"/>
    <lineage>
        <taxon>Bacteria</taxon>
        <taxon>Pseudomonadati</taxon>
        <taxon>Pseudomonadota</taxon>
        <taxon>Alphaproteobacteria</taxon>
        <taxon>Hyphomicrobiales</taxon>
        <taxon>Nitrobacteraceae</taxon>
        <taxon>Bradyrhizobium</taxon>
    </lineage>
</organism>
<comment type="caution">
    <text evidence="1">The sequence shown here is derived from an EMBL/GenBank/DDBJ whole genome shotgun (WGS) entry which is preliminary data.</text>
</comment>
<reference evidence="1 2" key="1">
    <citation type="submission" date="2014-03" db="EMBL/GenBank/DDBJ databases">
        <title>Bradyrhizobium valentinum sp. nov., isolated from effective nodules of Lupinus mariae-josephae, a lupine endemic of basic-lime soils in Eastern Spain.</title>
        <authorList>
            <person name="Duran D."/>
            <person name="Rey L."/>
            <person name="Navarro A."/>
            <person name="Busquets A."/>
            <person name="Imperial J."/>
            <person name="Ruiz-Argueso T."/>
        </authorList>
    </citation>
    <scope>NUCLEOTIDE SEQUENCE [LARGE SCALE GENOMIC DNA]</scope>
    <source>
        <strain evidence="1 2">LmjM3</strain>
    </source>
</reference>
<dbReference type="EMBL" id="LLXX01000198">
    <property type="protein sequence ID" value="KRQ95801.1"/>
    <property type="molecule type" value="Genomic_DNA"/>
</dbReference>
<dbReference type="AlphaFoldDB" id="A0A0R3KJ95"/>
<keyword evidence="2" id="KW-1185">Reference proteome</keyword>
<dbReference type="STRING" id="1518501.CQ10_12090"/>
<dbReference type="OrthoDB" id="7363684at2"/>
<dbReference type="Pfam" id="PF20104">
    <property type="entry name" value="DUF6494"/>
    <property type="match status" value="1"/>
</dbReference>
<accession>A0A0R3KJ95</accession>
<sequence length="68" mass="7495">MNEDVFNASLRKFLKKVGITSQREIEKAVRDAIEAGKLKGHEKLSAKMVLTIGGVSLSHEIDDEIELG</sequence>
<protein>
    <submittedName>
        <fullName evidence="1">Uncharacterized protein</fullName>
    </submittedName>
</protein>
<dbReference type="InterPro" id="IPR045471">
    <property type="entry name" value="DUF6494"/>
</dbReference>
<gene>
    <name evidence="1" type="ORF">CP49_31780</name>
</gene>
<dbReference type="Proteomes" id="UP000051913">
    <property type="component" value="Unassembled WGS sequence"/>
</dbReference>
<dbReference type="RefSeq" id="WP_057854704.1">
    <property type="nucleotide sequence ID" value="NZ_LLXX01000198.1"/>
</dbReference>
<evidence type="ECO:0000313" key="2">
    <source>
        <dbReference type="Proteomes" id="UP000051913"/>
    </source>
</evidence>
<proteinExistence type="predicted"/>
<evidence type="ECO:0000313" key="1">
    <source>
        <dbReference type="EMBL" id="KRQ95801.1"/>
    </source>
</evidence>
<name>A0A0R3KJ95_9BRAD</name>